<proteinExistence type="predicted"/>
<evidence type="ECO:0000313" key="1">
    <source>
        <dbReference type="EMBL" id="GFS13351.1"/>
    </source>
</evidence>
<comment type="caution">
    <text evidence="1">The sequence shown here is derived from an EMBL/GenBank/DDBJ whole genome shotgun (WGS) entry which is preliminary data.</text>
</comment>
<organism evidence="1 2">
    <name type="scientific">Elysia marginata</name>
    <dbReference type="NCBI Taxonomy" id="1093978"/>
    <lineage>
        <taxon>Eukaryota</taxon>
        <taxon>Metazoa</taxon>
        <taxon>Spiralia</taxon>
        <taxon>Lophotrochozoa</taxon>
        <taxon>Mollusca</taxon>
        <taxon>Gastropoda</taxon>
        <taxon>Heterobranchia</taxon>
        <taxon>Euthyneura</taxon>
        <taxon>Panpulmonata</taxon>
        <taxon>Sacoglossa</taxon>
        <taxon>Placobranchoidea</taxon>
        <taxon>Plakobranchidae</taxon>
        <taxon>Elysia</taxon>
    </lineage>
</organism>
<evidence type="ECO:0008006" key="3">
    <source>
        <dbReference type="Google" id="ProtNLM"/>
    </source>
</evidence>
<gene>
    <name evidence="1" type="ORF">ElyMa_001394400</name>
</gene>
<accession>A0AAV4IT28</accession>
<protein>
    <recommendedName>
        <fullName evidence="3">Mos1 transposase HTH domain-containing protein</fullName>
    </recommendedName>
</protein>
<reference evidence="1 2" key="1">
    <citation type="journal article" date="2021" name="Elife">
        <title>Chloroplast acquisition without the gene transfer in kleptoplastic sea slugs, Plakobranchus ocellatus.</title>
        <authorList>
            <person name="Maeda T."/>
            <person name="Takahashi S."/>
            <person name="Yoshida T."/>
            <person name="Shimamura S."/>
            <person name="Takaki Y."/>
            <person name="Nagai Y."/>
            <person name="Toyoda A."/>
            <person name="Suzuki Y."/>
            <person name="Arimoto A."/>
            <person name="Ishii H."/>
            <person name="Satoh N."/>
            <person name="Nishiyama T."/>
            <person name="Hasebe M."/>
            <person name="Maruyama T."/>
            <person name="Minagawa J."/>
            <person name="Obokata J."/>
            <person name="Shigenobu S."/>
        </authorList>
    </citation>
    <scope>NUCLEOTIDE SEQUENCE [LARGE SCALE GENOMIC DNA]</scope>
</reference>
<dbReference type="EMBL" id="BMAT01002766">
    <property type="protein sequence ID" value="GFS13351.1"/>
    <property type="molecule type" value="Genomic_DNA"/>
</dbReference>
<dbReference type="AlphaFoldDB" id="A0AAV4IT28"/>
<name>A0AAV4IT28_9GAST</name>
<keyword evidence="2" id="KW-1185">Reference proteome</keyword>
<evidence type="ECO:0000313" key="2">
    <source>
        <dbReference type="Proteomes" id="UP000762676"/>
    </source>
</evidence>
<sequence length="100" mass="11850">MLTDEIKMQRKTTCAELLKHYEEEAQTLHQVTFTFSPKLKEQLRGNHYKSDEDVEAAVRHWFRQKCVDFFTDGMRQLVRIASCVWLVLEATLKNNVCMIK</sequence>
<dbReference type="Proteomes" id="UP000762676">
    <property type="component" value="Unassembled WGS sequence"/>
</dbReference>